<dbReference type="PROSITE" id="PS51257">
    <property type="entry name" value="PROKAR_LIPOPROTEIN"/>
    <property type="match status" value="1"/>
</dbReference>
<dbReference type="InterPro" id="IPR000914">
    <property type="entry name" value="SBP_5_dom"/>
</dbReference>
<evidence type="ECO:0000256" key="3">
    <source>
        <dbReference type="ARBA" id="ARBA00022448"/>
    </source>
</evidence>
<dbReference type="GO" id="GO:0030313">
    <property type="term" value="C:cell envelope"/>
    <property type="evidence" value="ECO:0007669"/>
    <property type="project" value="UniProtKB-SubCell"/>
</dbReference>
<keyword evidence="4" id="KW-0732">Signal</keyword>
<dbReference type="PANTHER" id="PTHR30290:SF10">
    <property type="entry name" value="PERIPLASMIC OLIGOPEPTIDE-BINDING PROTEIN-RELATED"/>
    <property type="match status" value="1"/>
</dbReference>
<sequence length="530" mass="57371">MKVRTRRSSALIAGGLAGVLLTGCGSQGEIWPFDEDKGRMVVGMSDGILATDPAAGYDPGSWLLFNNVFQSLMSFPPGSSTPVPEAAEECHFSDGSKTYTCTLRSGLKFSNGNSLTSADVKYSFDRAIGINDPAGPAPLLSTISSISTPSEKTVVFHLKVPDAIFPSKIASGAGSIVDRHVYPKDRLLKGGKTVGSGPYMLDSISKSKAVFSVYSGYHGTAEVKNSGVTLRLFQGDQQALQSSLEKGEVDIAYRGLTAKAIAALDTSPTAGKDGIDVVQGSSAEVQHMVFNLADPVVGKIGVRKAIAYLLDRNSLLSEVYQSTATPLYSIVPVGITGHGTSFFDTYGDGPQPQKAKDALRDSGITDKVKLTLWSTPSRYGPATDDELRTIANQLNKSGLFDARMETVPFDQYEKDIADGVYGVYVKGWVPDYPDPDNFTQPFFGKGNVLSNNYENREITDRIIPQTSSMTDRASTRQKFIELQDIVARELPLLPLWQGKQYAVAHENVRGLQNCLDTSTVFRFWELNTAY</sequence>
<dbReference type="AlphaFoldDB" id="A0A2Z5JA54"/>
<dbReference type="EMBL" id="CP027306">
    <property type="protein sequence ID" value="AXE77246.1"/>
    <property type="molecule type" value="Genomic_DNA"/>
</dbReference>
<keyword evidence="3" id="KW-0813">Transport</keyword>
<dbReference type="GO" id="GO:0042597">
    <property type="term" value="C:periplasmic space"/>
    <property type="evidence" value="ECO:0007669"/>
    <property type="project" value="UniProtKB-ARBA"/>
</dbReference>
<dbReference type="Proteomes" id="UP000252698">
    <property type="component" value="Chromosome"/>
</dbReference>
<name>A0A2Z5JA54_STRAR</name>
<comment type="similarity">
    <text evidence="2">Belongs to the bacterial solute-binding protein 5 family.</text>
</comment>
<dbReference type="Gene3D" id="3.40.190.10">
    <property type="entry name" value="Periplasmic binding protein-like II"/>
    <property type="match status" value="1"/>
</dbReference>
<evidence type="ECO:0000313" key="7">
    <source>
        <dbReference type="Proteomes" id="UP000252698"/>
    </source>
</evidence>
<dbReference type="GO" id="GO:1904680">
    <property type="term" value="F:peptide transmembrane transporter activity"/>
    <property type="evidence" value="ECO:0007669"/>
    <property type="project" value="TreeGrafter"/>
</dbReference>
<accession>A0A2Z5JA54</accession>
<proteinExistence type="inferred from homology"/>
<evidence type="ECO:0000259" key="5">
    <source>
        <dbReference type="Pfam" id="PF00496"/>
    </source>
</evidence>
<evidence type="ECO:0000256" key="1">
    <source>
        <dbReference type="ARBA" id="ARBA00004196"/>
    </source>
</evidence>
<protein>
    <submittedName>
        <fullName evidence="6">ABC transporter substrate-binding protein</fullName>
    </submittedName>
</protein>
<dbReference type="GO" id="GO:0043190">
    <property type="term" value="C:ATP-binding cassette (ABC) transporter complex"/>
    <property type="evidence" value="ECO:0007669"/>
    <property type="project" value="InterPro"/>
</dbReference>
<gene>
    <name evidence="6" type="ORF">C5746_10275</name>
</gene>
<dbReference type="InterPro" id="IPR030678">
    <property type="entry name" value="Peptide/Ni-bd"/>
</dbReference>
<evidence type="ECO:0000256" key="4">
    <source>
        <dbReference type="ARBA" id="ARBA00022729"/>
    </source>
</evidence>
<dbReference type="PANTHER" id="PTHR30290">
    <property type="entry name" value="PERIPLASMIC BINDING COMPONENT OF ABC TRANSPORTER"/>
    <property type="match status" value="1"/>
</dbReference>
<dbReference type="PIRSF" id="PIRSF002741">
    <property type="entry name" value="MppA"/>
    <property type="match status" value="1"/>
</dbReference>
<dbReference type="KEGG" id="sata:C5746_10275"/>
<organism evidence="6 7">
    <name type="scientific">Streptomyces atratus</name>
    <dbReference type="NCBI Taxonomy" id="1893"/>
    <lineage>
        <taxon>Bacteria</taxon>
        <taxon>Bacillati</taxon>
        <taxon>Actinomycetota</taxon>
        <taxon>Actinomycetes</taxon>
        <taxon>Kitasatosporales</taxon>
        <taxon>Streptomycetaceae</taxon>
        <taxon>Streptomyces</taxon>
    </lineage>
</organism>
<reference evidence="6 7" key="1">
    <citation type="journal article" date="2018" name="Front. Microbiol.">
        <title>Genome Sequencing of Streptomyces atratus SCSIOZH16 and Activation Production of Nocardamine via Metabolic Engineering.</title>
        <authorList>
            <person name="Li Y."/>
            <person name="Zhang C."/>
            <person name="Liu C."/>
            <person name="Ju J."/>
            <person name="Ma J."/>
        </authorList>
    </citation>
    <scope>NUCLEOTIDE SEQUENCE [LARGE SCALE GENOMIC DNA]</scope>
    <source>
        <strain evidence="6 7">SCSIO_ZH16</strain>
    </source>
</reference>
<feature type="domain" description="Solute-binding protein family 5" evidence="5">
    <location>
        <begin position="81"/>
        <end position="447"/>
    </location>
</feature>
<evidence type="ECO:0000313" key="6">
    <source>
        <dbReference type="EMBL" id="AXE77246.1"/>
    </source>
</evidence>
<dbReference type="RefSeq" id="WP_114243881.1">
    <property type="nucleotide sequence ID" value="NZ_BMRN01000007.1"/>
</dbReference>
<dbReference type="InterPro" id="IPR039424">
    <property type="entry name" value="SBP_5"/>
</dbReference>
<dbReference type="GeneID" id="95518873"/>
<dbReference type="Pfam" id="PF00496">
    <property type="entry name" value="SBP_bac_5"/>
    <property type="match status" value="1"/>
</dbReference>
<dbReference type="Gene3D" id="3.10.105.10">
    <property type="entry name" value="Dipeptide-binding Protein, Domain 3"/>
    <property type="match status" value="1"/>
</dbReference>
<comment type="subcellular location">
    <subcellularLocation>
        <location evidence="1">Cell envelope</location>
    </subcellularLocation>
</comment>
<dbReference type="SUPFAM" id="SSF53850">
    <property type="entry name" value="Periplasmic binding protein-like II"/>
    <property type="match status" value="1"/>
</dbReference>
<evidence type="ECO:0000256" key="2">
    <source>
        <dbReference type="ARBA" id="ARBA00005695"/>
    </source>
</evidence>
<dbReference type="GO" id="GO:0015833">
    <property type="term" value="P:peptide transport"/>
    <property type="evidence" value="ECO:0007669"/>
    <property type="project" value="TreeGrafter"/>
</dbReference>